<dbReference type="Proteomes" id="UP000790347">
    <property type="component" value="Unassembled WGS sequence"/>
</dbReference>
<reference evidence="8" key="2">
    <citation type="submission" date="2020-06" db="EMBL/GenBank/DDBJ databases">
        <authorList>
            <person name="Ji K."/>
            <person name="Li J."/>
        </authorList>
    </citation>
    <scope>NUCLEOTIDE SEQUENCE</scope>
    <source>
        <strain evidence="8">JKM2019</strain>
        <tissue evidence="8">Whole body</tissue>
    </source>
</reference>
<evidence type="ECO:0000256" key="1">
    <source>
        <dbReference type="ARBA" id="ARBA00022527"/>
    </source>
</evidence>
<dbReference type="Pfam" id="PF00069">
    <property type="entry name" value="Pkinase"/>
    <property type="match status" value="1"/>
</dbReference>
<keyword evidence="4 9" id="KW-0418">Kinase</keyword>
<feature type="compositionally biased region" description="Basic residues" evidence="6">
    <location>
        <begin position="1"/>
        <end position="31"/>
    </location>
</feature>
<gene>
    <name evidence="9" type="primary">CHEK1_3</name>
    <name evidence="9" type="ORF">DERF_011279</name>
    <name evidence="8" type="ORF">HUG17_7118</name>
</gene>
<dbReference type="InterPro" id="IPR011009">
    <property type="entry name" value="Kinase-like_dom_sf"/>
</dbReference>
<protein>
    <submittedName>
        <fullName evidence="8">3-phosphoinositide-dependent protein kinase b-like</fullName>
    </submittedName>
    <submittedName>
        <fullName evidence="9">Serine/threonine-protein kinase Chk1</fullName>
    </submittedName>
</protein>
<comment type="caution">
    <text evidence="9">The sequence shown here is derived from an EMBL/GenBank/DDBJ whole genome shotgun (WGS) entry which is preliminary data.</text>
</comment>
<dbReference type="PROSITE" id="PS50011">
    <property type="entry name" value="PROTEIN_KINASE_DOM"/>
    <property type="match status" value="1"/>
</dbReference>
<feature type="region of interest" description="Disordered" evidence="6">
    <location>
        <begin position="1"/>
        <end position="44"/>
    </location>
</feature>
<dbReference type="AlphaFoldDB" id="A0A922HU91"/>
<feature type="region of interest" description="Disordered" evidence="6">
    <location>
        <begin position="375"/>
        <end position="641"/>
    </location>
</feature>
<proteinExistence type="predicted"/>
<keyword evidence="10" id="KW-1185">Reference proteome</keyword>
<evidence type="ECO:0000313" key="9">
    <source>
        <dbReference type="EMBL" id="KAH9506554.1"/>
    </source>
</evidence>
<dbReference type="EMBL" id="ASGP02000005">
    <property type="protein sequence ID" value="KAH9506554.1"/>
    <property type="molecule type" value="Genomic_DNA"/>
</dbReference>
<sequence length="641" mass="71988">MQRGKTKSKSKKAKSVKSSSRKSNTKSKSKKNATSSINRSSFTEALSCSTIGASQKCKTPPLKKKSKNSKSSVVDTMSVLMECKKIQEQIEDQTIEKCSSIKEMNRKGYKVDINKGKDNLFNGSGPGSRTMMVKIINLKLMTARYKQNFERHSVKIYKFIGKKPLCKSFPKIYEIFNIEKVYLIFMETLAMKTLYDIIVEKQAIPIRTIQQWIRQLTEGVCVLQQYGIAHRFIKLKHLVIDCGHIKILGWSKAVLFWDNHKQKALQQQKEKRIHKNNFLPPEAFQNVYDPSKADVWSLGTIIVSLLTHHYPFHVRTRMTFIDQWNMFTKKHPIDPVAKELCDKIFVMDPRKRIKVGDILRDRFFTTEIMIIEKNSSKSSNKSRKEKSKNASTAVHSGKNESSKKATSTSKSTETKSNKSKQKSTSSKTSKKEKSKAESNYSSKQKTKFTSKKMMSKPAIIATNDYKTALSSTSDKEVSESIEIQANEPTLRPSSNVSNGDMDGGEEVEADEIGGEEEEDDEGNITNEELQAAEEQETSAQPSEADEATGEEVNQTMVEAASALNEQIVKSNTNYNKDSESGSEQAVENGNPSARISNTIEQPISEDNSGESKEQSETTSQTTSSSAEQSSSSKQEEQSSEN</sequence>
<reference evidence="9" key="4">
    <citation type="journal article" date="2022" name="Res Sq">
        <title>Comparative Genomics Reveals Insights into the Divergent Evolution of Astigmatic Mites and Household Pest Adaptations.</title>
        <authorList>
            <person name="Xiong Q."/>
            <person name="Wan A.T.-Y."/>
            <person name="Liu X.-Y."/>
            <person name="Fung C.S.-H."/>
            <person name="Xiao X."/>
            <person name="Malainual N."/>
            <person name="Hou J."/>
            <person name="Wang L."/>
            <person name="Wang M."/>
            <person name="Yang K."/>
            <person name="Cui Y."/>
            <person name="Leung E."/>
            <person name="Nong W."/>
            <person name="Shin S.-K."/>
            <person name="Au S."/>
            <person name="Jeong K.Y."/>
            <person name="Chew F.T."/>
            <person name="Hui J."/>
            <person name="Leung T.F."/>
            <person name="Tungtrongchitr A."/>
            <person name="Zhong N."/>
            <person name="Liu Z."/>
            <person name="Tsui S."/>
        </authorList>
    </citation>
    <scope>NUCLEOTIDE SEQUENCE</scope>
    <source>
        <strain evidence="9">Derf</strain>
        <tissue evidence="9">Whole organism</tissue>
    </source>
</reference>
<evidence type="ECO:0000256" key="3">
    <source>
        <dbReference type="ARBA" id="ARBA00022741"/>
    </source>
</evidence>
<keyword evidence="3" id="KW-0547">Nucleotide-binding</keyword>
<dbReference type="SUPFAM" id="SSF56112">
    <property type="entry name" value="Protein kinase-like (PK-like)"/>
    <property type="match status" value="1"/>
</dbReference>
<feature type="domain" description="Protein kinase" evidence="7">
    <location>
        <begin position="99"/>
        <end position="364"/>
    </location>
</feature>
<dbReference type="EMBL" id="SDOV01000009">
    <property type="protein sequence ID" value="KAH7636912.1"/>
    <property type="molecule type" value="Genomic_DNA"/>
</dbReference>
<dbReference type="Proteomes" id="UP000828236">
    <property type="component" value="Unassembled WGS sequence"/>
</dbReference>
<feature type="compositionally biased region" description="Basic residues" evidence="6">
    <location>
        <begin position="444"/>
        <end position="454"/>
    </location>
</feature>
<evidence type="ECO:0000256" key="4">
    <source>
        <dbReference type="ARBA" id="ARBA00022777"/>
    </source>
</evidence>
<evidence type="ECO:0000256" key="2">
    <source>
        <dbReference type="ARBA" id="ARBA00022679"/>
    </source>
</evidence>
<dbReference type="SMART" id="SM00220">
    <property type="entry name" value="S_TKc"/>
    <property type="match status" value="1"/>
</dbReference>
<dbReference type="GO" id="GO:0004674">
    <property type="term" value="F:protein serine/threonine kinase activity"/>
    <property type="evidence" value="ECO:0007669"/>
    <property type="project" value="UniProtKB-KW"/>
</dbReference>
<reference evidence="8" key="3">
    <citation type="journal article" date="2021" name="World Allergy Organ. J.">
        <title>Chromosome-level assembly of Dermatophagoides farinae genome and transcriptome reveals two novel allergens Der f 37 and Der f 39.</title>
        <authorList>
            <person name="Chen J."/>
            <person name="Cai Z."/>
            <person name="Fan D."/>
            <person name="Hu J."/>
            <person name="Hou Y."/>
            <person name="He Y."/>
            <person name="Zhang Z."/>
            <person name="Zhao Z."/>
            <person name="Gao P."/>
            <person name="Hu W."/>
            <person name="Sun J."/>
            <person name="Li J."/>
            <person name="Ji K."/>
        </authorList>
    </citation>
    <scope>NUCLEOTIDE SEQUENCE</scope>
    <source>
        <strain evidence="8">JKM2019</strain>
    </source>
</reference>
<feature type="compositionally biased region" description="Acidic residues" evidence="6">
    <location>
        <begin position="502"/>
        <end position="522"/>
    </location>
</feature>
<evidence type="ECO:0000313" key="8">
    <source>
        <dbReference type="EMBL" id="KAH7636912.1"/>
    </source>
</evidence>
<dbReference type="OrthoDB" id="541276at2759"/>
<feature type="compositionally biased region" description="Low complexity" evidence="6">
    <location>
        <begin position="616"/>
        <end position="632"/>
    </location>
</feature>
<keyword evidence="1" id="KW-0723">Serine/threonine-protein kinase</keyword>
<evidence type="ECO:0000313" key="10">
    <source>
        <dbReference type="Proteomes" id="UP000790347"/>
    </source>
</evidence>
<evidence type="ECO:0000259" key="7">
    <source>
        <dbReference type="PROSITE" id="PS50011"/>
    </source>
</evidence>
<dbReference type="Gene3D" id="1.10.510.10">
    <property type="entry name" value="Transferase(Phosphotransferase) domain 1"/>
    <property type="match status" value="1"/>
</dbReference>
<dbReference type="GO" id="GO:0005524">
    <property type="term" value="F:ATP binding"/>
    <property type="evidence" value="ECO:0007669"/>
    <property type="project" value="UniProtKB-KW"/>
</dbReference>
<keyword evidence="5" id="KW-0067">ATP-binding</keyword>
<reference evidence="9" key="1">
    <citation type="submission" date="2013-05" db="EMBL/GenBank/DDBJ databases">
        <authorList>
            <person name="Yim A.K.Y."/>
            <person name="Chan T.F."/>
            <person name="Ji K.M."/>
            <person name="Liu X.Y."/>
            <person name="Zhou J.W."/>
            <person name="Li R.Q."/>
            <person name="Yang K.Y."/>
            <person name="Li J."/>
            <person name="Li M."/>
            <person name="Law P.T.W."/>
            <person name="Wu Y.L."/>
            <person name="Cai Z.L."/>
            <person name="Qin H."/>
            <person name="Bao Y."/>
            <person name="Leung R.K.K."/>
            <person name="Ng P.K.S."/>
            <person name="Zou J."/>
            <person name="Zhong X.J."/>
            <person name="Ran P.X."/>
            <person name="Zhong N.S."/>
            <person name="Liu Z.G."/>
            <person name="Tsui S.K.W."/>
        </authorList>
    </citation>
    <scope>NUCLEOTIDE SEQUENCE</scope>
    <source>
        <strain evidence="9">Derf</strain>
        <tissue evidence="9">Whole organism</tissue>
    </source>
</reference>
<feature type="compositionally biased region" description="Polar residues" evidence="6">
    <location>
        <begin position="563"/>
        <end position="606"/>
    </location>
</feature>
<keyword evidence="2" id="KW-0808">Transferase</keyword>
<dbReference type="InterPro" id="IPR000719">
    <property type="entry name" value="Prot_kinase_dom"/>
</dbReference>
<dbReference type="PANTHER" id="PTHR24345:SF0">
    <property type="entry name" value="CELL CYCLE SERINE_THREONINE-PROTEIN KINASE CDC5_MSD2"/>
    <property type="match status" value="1"/>
</dbReference>
<accession>A0A922HU91</accession>
<dbReference type="PANTHER" id="PTHR24345">
    <property type="entry name" value="SERINE/THREONINE-PROTEIN KINASE PLK"/>
    <property type="match status" value="1"/>
</dbReference>
<name>A0A922HU91_DERFA</name>
<dbReference type="GO" id="GO:0005634">
    <property type="term" value="C:nucleus"/>
    <property type="evidence" value="ECO:0007669"/>
    <property type="project" value="TreeGrafter"/>
</dbReference>
<feature type="compositionally biased region" description="Polar residues" evidence="6">
    <location>
        <begin position="481"/>
        <end position="498"/>
    </location>
</feature>
<evidence type="ECO:0000256" key="6">
    <source>
        <dbReference type="SAM" id="MobiDB-lite"/>
    </source>
</evidence>
<organism evidence="9 10">
    <name type="scientific">Dermatophagoides farinae</name>
    <name type="common">American house dust mite</name>
    <dbReference type="NCBI Taxonomy" id="6954"/>
    <lineage>
        <taxon>Eukaryota</taxon>
        <taxon>Metazoa</taxon>
        <taxon>Ecdysozoa</taxon>
        <taxon>Arthropoda</taxon>
        <taxon>Chelicerata</taxon>
        <taxon>Arachnida</taxon>
        <taxon>Acari</taxon>
        <taxon>Acariformes</taxon>
        <taxon>Sarcoptiformes</taxon>
        <taxon>Astigmata</taxon>
        <taxon>Psoroptidia</taxon>
        <taxon>Analgoidea</taxon>
        <taxon>Pyroglyphidae</taxon>
        <taxon>Dermatophagoidinae</taxon>
        <taxon>Dermatophagoides</taxon>
    </lineage>
</organism>
<evidence type="ECO:0000256" key="5">
    <source>
        <dbReference type="ARBA" id="ARBA00022840"/>
    </source>
</evidence>